<dbReference type="Gene3D" id="1.20.1090.10">
    <property type="entry name" value="Dehydroquinate synthase-like - alpha domain"/>
    <property type="match status" value="1"/>
</dbReference>
<sequence>MARRIMLNGTSYFGQGAIQEIVNEIKNRHFKKALVTSTPDLFEFKVATKVTDLLDAAGIDYEIYDGIKPNPTIENVTAGVDACKAARADVIVAVGGGSPIDTSKAIATIITNPEFADVRSLEGLAPTKNPCLPIIAVTTTSGTAAEVTINYVITDVEKNRKFVCVDPHDIPIVAIVDPDMSASMPTGLCAATGMDALVHAVEGYITKGAWELTDMLHLKAIEIIGRSLRSAVAGDYAGREAMSLGQYIAGMGFSNVGLGIVHSMAHPLSAVYDIPHGKACAMLLTAVLKFNAPATGEKYREIARVMGVPNVDAMDEATYRQAAIDVIQKLADDVGIPKSLSEAGVKREDIPFLAESAFNDACTPGNPRDASLEEIIGIYESIY</sequence>
<keyword evidence="1 4" id="KW-0560">Oxidoreductase</keyword>
<dbReference type="PROSITE" id="PS00913">
    <property type="entry name" value="ADH_IRON_1"/>
    <property type="match status" value="1"/>
</dbReference>
<dbReference type="KEGG" id="vrg:OKW85_09680"/>
<dbReference type="Gene3D" id="3.40.50.1970">
    <property type="match status" value="1"/>
</dbReference>
<dbReference type="PROSITE" id="PS00060">
    <property type="entry name" value="ADH_IRON_2"/>
    <property type="match status" value="1"/>
</dbReference>
<dbReference type="FunFam" id="1.20.1090.10:FF:000001">
    <property type="entry name" value="Aldehyde-alcohol dehydrogenase"/>
    <property type="match status" value="1"/>
</dbReference>
<dbReference type="NCBIfam" id="TIGR02638">
    <property type="entry name" value="lactal_redase"/>
    <property type="match status" value="1"/>
</dbReference>
<dbReference type="GO" id="GO:0046872">
    <property type="term" value="F:metal ion binding"/>
    <property type="evidence" value="ECO:0007669"/>
    <property type="project" value="InterPro"/>
</dbReference>
<protein>
    <submittedName>
        <fullName evidence="4">Lactaldehyde reductase</fullName>
        <ecNumber evidence="4">1.1.1.77</ecNumber>
    </submittedName>
</protein>
<reference evidence="4" key="1">
    <citation type="submission" date="2022-11" db="EMBL/GenBank/DDBJ databases">
        <title>Complete genome sequence of Veillonella rogosae KCOM 3468 isolated from human Subgingival dental plaque of Chronic peridontitis Lesion.</title>
        <authorList>
            <person name="Park S.-N."/>
            <person name="Lim Y.K."/>
            <person name="Kook J.-K."/>
        </authorList>
    </citation>
    <scope>NUCLEOTIDE SEQUENCE</scope>
    <source>
        <strain evidence="4">KCOM 3468</strain>
    </source>
</reference>
<dbReference type="InterPro" id="IPR018211">
    <property type="entry name" value="ADH_Fe_CS"/>
</dbReference>
<accession>A0AA46X349</accession>
<dbReference type="AlphaFoldDB" id="A0AA46X349"/>
<name>A0AA46X349_9FIRM</name>
<evidence type="ECO:0000259" key="3">
    <source>
        <dbReference type="Pfam" id="PF25137"/>
    </source>
</evidence>
<dbReference type="InterPro" id="IPR056798">
    <property type="entry name" value="ADH_Fe_C"/>
</dbReference>
<organism evidence="4 5">
    <name type="scientific">Veillonella rogosae</name>
    <dbReference type="NCBI Taxonomy" id="423477"/>
    <lineage>
        <taxon>Bacteria</taxon>
        <taxon>Bacillati</taxon>
        <taxon>Bacillota</taxon>
        <taxon>Negativicutes</taxon>
        <taxon>Veillonellales</taxon>
        <taxon>Veillonellaceae</taxon>
        <taxon>Veillonella</taxon>
    </lineage>
</organism>
<dbReference type="CDD" id="cd08176">
    <property type="entry name" value="LPO"/>
    <property type="match status" value="1"/>
</dbReference>
<dbReference type="PANTHER" id="PTHR11496:SF106">
    <property type="entry name" value="LACTALDEHYDE REDUCTASE"/>
    <property type="match status" value="1"/>
</dbReference>
<dbReference type="FunFam" id="3.40.50.1970:FF:000003">
    <property type="entry name" value="Alcohol dehydrogenase, iron-containing"/>
    <property type="match status" value="1"/>
</dbReference>
<dbReference type="NCBIfam" id="NF007911">
    <property type="entry name" value="PRK10624.1"/>
    <property type="match status" value="1"/>
</dbReference>
<dbReference type="Pfam" id="PF25137">
    <property type="entry name" value="ADH_Fe_C"/>
    <property type="match status" value="1"/>
</dbReference>
<dbReference type="Proteomes" id="UP001164244">
    <property type="component" value="Chromosome"/>
</dbReference>
<proteinExistence type="predicted"/>
<dbReference type="InterPro" id="IPR013460">
    <property type="entry name" value="Lactal_redase"/>
</dbReference>
<dbReference type="EMBL" id="CP110418">
    <property type="protein sequence ID" value="UZG50947.1"/>
    <property type="molecule type" value="Genomic_DNA"/>
</dbReference>
<dbReference type="EC" id="1.1.1.77" evidence="4"/>
<feature type="domain" description="Fe-containing alcohol dehydrogenase-like C-terminal" evidence="3">
    <location>
        <begin position="190"/>
        <end position="383"/>
    </location>
</feature>
<dbReference type="SUPFAM" id="SSF56796">
    <property type="entry name" value="Dehydroquinate synthase-like"/>
    <property type="match status" value="1"/>
</dbReference>
<evidence type="ECO:0000259" key="2">
    <source>
        <dbReference type="Pfam" id="PF00465"/>
    </source>
</evidence>
<dbReference type="Pfam" id="PF00465">
    <property type="entry name" value="Fe-ADH"/>
    <property type="match status" value="1"/>
</dbReference>
<dbReference type="InterPro" id="IPR001670">
    <property type="entry name" value="ADH_Fe/GldA"/>
</dbReference>
<dbReference type="GO" id="GO:0004022">
    <property type="term" value="F:alcohol dehydrogenase (NAD+) activity"/>
    <property type="evidence" value="ECO:0007669"/>
    <property type="project" value="TreeGrafter"/>
</dbReference>
<evidence type="ECO:0000256" key="1">
    <source>
        <dbReference type="ARBA" id="ARBA00023002"/>
    </source>
</evidence>
<dbReference type="RefSeq" id="WP_265138102.1">
    <property type="nucleotide sequence ID" value="NZ_CP110418.1"/>
</dbReference>
<dbReference type="InterPro" id="IPR039697">
    <property type="entry name" value="Alcohol_dehydrogenase_Fe"/>
</dbReference>
<evidence type="ECO:0000313" key="4">
    <source>
        <dbReference type="EMBL" id="UZG50947.1"/>
    </source>
</evidence>
<feature type="domain" description="Alcohol dehydrogenase iron-type/glycerol dehydrogenase GldA" evidence="2">
    <location>
        <begin position="11"/>
        <end position="178"/>
    </location>
</feature>
<dbReference type="GO" id="GO:0008912">
    <property type="term" value="F:lactaldehyde reductase activity"/>
    <property type="evidence" value="ECO:0007669"/>
    <property type="project" value="UniProtKB-EC"/>
</dbReference>
<evidence type="ECO:0000313" key="5">
    <source>
        <dbReference type="Proteomes" id="UP001164244"/>
    </source>
</evidence>
<gene>
    <name evidence="4" type="primary">fucO</name>
    <name evidence="4" type="ORF">OKW85_09680</name>
</gene>
<dbReference type="PANTHER" id="PTHR11496">
    <property type="entry name" value="ALCOHOL DEHYDROGENASE"/>
    <property type="match status" value="1"/>
</dbReference>